<dbReference type="OrthoDB" id="675217at2759"/>
<comment type="caution">
    <text evidence="1">The sequence shown here is derived from an EMBL/GenBank/DDBJ whole genome shotgun (WGS) entry which is preliminary data.</text>
</comment>
<dbReference type="AlphaFoldDB" id="A0A835BXN1"/>
<keyword evidence="2" id="KW-1185">Reference proteome</keyword>
<evidence type="ECO:0008006" key="3">
    <source>
        <dbReference type="Google" id="ProtNLM"/>
    </source>
</evidence>
<organism evidence="1 2">
    <name type="scientific">Digitaria exilis</name>
    <dbReference type="NCBI Taxonomy" id="1010633"/>
    <lineage>
        <taxon>Eukaryota</taxon>
        <taxon>Viridiplantae</taxon>
        <taxon>Streptophyta</taxon>
        <taxon>Embryophyta</taxon>
        <taxon>Tracheophyta</taxon>
        <taxon>Spermatophyta</taxon>
        <taxon>Magnoliopsida</taxon>
        <taxon>Liliopsida</taxon>
        <taxon>Poales</taxon>
        <taxon>Poaceae</taxon>
        <taxon>PACMAD clade</taxon>
        <taxon>Panicoideae</taxon>
        <taxon>Panicodae</taxon>
        <taxon>Paniceae</taxon>
        <taxon>Anthephorinae</taxon>
        <taxon>Digitaria</taxon>
    </lineage>
</organism>
<dbReference type="EMBL" id="JACEFO010001706">
    <property type="protein sequence ID" value="KAF8718845.1"/>
    <property type="molecule type" value="Genomic_DNA"/>
</dbReference>
<proteinExistence type="predicted"/>
<evidence type="ECO:0000313" key="2">
    <source>
        <dbReference type="Proteomes" id="UP000636709"/>
    </source>
</evidence>
<name>A0A835BXN1_9POAL</name>
<gene>
    <name evidence="1" type="ORF">HU200_025152</name>
</gene>
<sequence>MDIVRNRFFEGSARFAASRPLWNAWAPLKCTIAYGQPTAGIGMAYRTPRLRETCDHLFQTCYFARQIWSAISVLLQLPDLVNQSSSLTDWWLQLSRRGIDTTVLLMSWIIWKLRNDRVFNSSTVAAAQAIHLIIQEANFLGWPLSTAVVGAA</sequence>
<accession>A0A835BXN1</accession>
<protein>
    <recommendedName>
        <fullName evidence="3">Reverse transcriptase zinc-binding domain-containing protein</fullName>
    </recommendedName>
</protein>
<evidence type="ECO:0000313" key="1">
    <source>
        <dbReference type="EMBL" id="KAF8718845.1"/>
    </source>
</evidence>
<reference evidence="1" key="1">
    <citation type="submission" date="2020-07" db="EMBL/GenBank/DDBJ databases">
        <title>Genome sequence and genetic diversity analysis of an under-domesticated orphan crop, white fonio (Digitaria exilis).</title>
        <authorList>
            <person name="Bennetzen J.L."/>
            <person name="Chen S."/>
            <person name="Ma X."/>
            <person name="Wang X."/>
            <person name="Yssel A.E.J."/>
            <person name="Chaluvadi S.R."/>
            <person name="Johnson M."/>
            <person name="Gangashetty P."/>
            <person name="Hamidou F."/>
            <person name="Sanogo M.D."/>
            <person name="Zwaenepoel A."/>
            <person name="Wallace J."/>
            <person name="Van De Peer Y."/>
            <person name="Van Deynze A."/>
        </authorList>
    </citation>
    <scope>NUCLEOTIDE SEQUENCE</scope>
    <source>
        <tissue evidence="1">Leaves</tissue>
    </source>
</reference>
<dbReference type="Proteomes" id="UP000636709">
    <property type="component" value="Unassembled WGS sequence"/>
</dbReference>